<dbReference type="EMBL" id="CAMGYJ010000003">
    <property type="protein sequence ID" value="CAI0388775.1"/>
    <property type="molecule type" value="Genomic_DNA"/>
</dbReference>
<dbReference type="AlphaFoldDB" id="A0AAV0HXQ2"/>
<keyword evidence="3" id="KW-1185">Reference proteome</keyword>
<organism evidence="2 3">
    <name type="scientific">Linum tenue</name>
    <dbReference type="NCBI Taxonomy" id="586396"/>
    <lineage>
        <taxon>Eukaryota</taxon>
        <taxon>Viridiplantae</taxon>
        <taxon>Streptophyta</taxon>
        <taxon>Embryophyta</taxon>
        <taxon>Tracheophyta</taxon>
        <taxon>Spermatophyta</taxon>
        <taxon>Magnoliopsida</taxon>
        <taxon>eudicotyledons</taxon>
        <taxon>Gunneridae</taxon>
        <taxon>Pentapetalae</taxon>
        <taxon>rosids</taxon>
        <taxon>fabids</taxon>
        <taxon>Malpighiales</taxon>
        <taxon>Linaceae</taxon>
        <taxon>Linum</taxon>
    </lineage>
</organism>
<evidence type="ECO:0000313" key="2">
    <source>
        <dbReference type="EMBL" id="CAI0388775.1"/>
    </source>
</evidence>
<proteinExistence type="predicted"/>
<reference evidence="2" key="1">
    <citation type="submission" date="2022-08" db="EMBL/GenBank/DDBJ databases">
        <authorList>
            <person name="Gutierrez-Valencia J."/>
        </authorList>
    </citation>
    <scope>NUCLEOTIDE SEQUENCE</scope>
</reference>
<evidence type="ECO:0000256" key="1">
    <source>
        <dbReference type="SAM" id="SignalP"/>
    </source>
</evidence>
<feature type="chain" id="PRO_5043684472" evidence="1">
    <location>
        <begin position="26"/>
        <end position="66"/>
    </location>
</feature>
<keyword evidence="1" id="KW-0732">Signal</keyword>
<accession>A0AAV0HXQ2</accession>
<evidence type="ECO:0000313" key="3">
    <source>
        <dbReference type="Proteomes" id="UP001154282"/>
    </source>
</evidence>
<gene>
    <name evidence="2" type="ORF">LITE_LOCUS5979</name>
</gene>
<name>A0AAV0HXQ2_9ROSI</name>
<sequence length="66" mass="6799">MAATSIFAAARIATLIAAISSLTIAARSHQQQQPSIGSSAAASVMPPNPMDCANDIQKVPDCMDQI</sequence>
<dbReference type="Proteomes" id="UP001154282">
    <property type="component" value="Unassembled WGS sequence"/>
</dbReference>
<comment type="caution">
    <text evidence="2">The sequence shown here is derived from an EMBL/GenBank/DDBJ whole genome shotgun (WGS) entry which is preliminary data.</text>
</comment>
<feature type="non-terminal residue" evidence="2">
    <location>
        <position position="66"/>
    </location>
</feature>
<feature type="signal peptide" evidence="1">
    <location>
        <begin position="1"/>
        <end position="25"/>
    </location>
</feature>
<protein>
    <submittedName>
        <fullName evidence="2">Uncharacterized protein</fullName>
    </submittedName>
</protein>